<evidence type="ECO:0000313" key="2">
    <source>
        <dbReference type="EMBL" id="QDT26967.1"/>
    </source>
</evidence>
<name>A0A517Q5P4_9PLAN</name>
<feature type="compositionally biased region" description="Basic residues" evidence="1">
    <location>
        <begin position="256"/>
        <end position="266"/>
    </location>
</feature>
<sequence>METQKTLQGALELFRQGLHYQALDQMTQLLAVTPNAGKAWELKGLIEDSLSWHNTSIHSLETATTLIPLSASGQYVLAKNYLETGKTELAQEVFTILLQRDDIPDRLLPALSSYLGRHSEMTQLALQACRTAIRRDPDQADSWLGMAHFMNQLGYPQRQVASVLRKAVSLDPENHHYRLALSKVLERMGYHTEAYHVVKQISRSQLQEINCTSCLERLRDIFDDAHDETRSEICRKKLQQLQSPTDSDRGPVTRNRLPRPPRQMKR</sequence>
<evidence type="ECO:0000256" key="1">
    <source>
        <dbReference type="SAM" id="MobiDB-lite"/>
    </source>
</evidence>
<dbReference type="Gene3D" id="1.25.40.10">
    <property type="entry name" value="Tetratricopeptide repeat domain"/>
    <property type="match status" value="2"/>
</dbReference>
<dbReference type="AlphaFoldDB" id="A0A517Q5P4"/>
<protein>
    <submittedName>
        <fullName evidence="2">Uncharacterized protein</fullName>
    </submittedName>
</protein>
<accession>A0A517Q5P4</accession>
<keyword evidence="3" id="KW-1185">Reference proteome</keyword>
<dbReference type="RefSeq" id="WP_145449062.1">
    <property type="nucleotide sequence ID" value="NZ_CP037421.1"/>
</dbReference>
<dbReference type="EMBL" id="CP037421">
    <property type="protein sequence ID" value="QDT26967.1"/>
    <property type="molecule type" value="Genomic_DNA"/>
</dbReference>
<organism evidence="2 3">
    <name type="scientific">Gimesia panareensis</name>
    <dbReference type="NCBI Taxonomy" id="2527978"/>
    <lineage>
        <taxon>Bacteria</taxon>
        <taxon>Pseudomonadati</taxon>
        <taxon>Planctomycetota</taxon>
        <taxon>Planctomycetia</taxon>
        <taxon>Planctomycetales</taxon>
        <taxon>Planctomycetaceae</taxon>
        <taxon>Gimesia</taxon>
    </lineage>
</organism>
<gene>
    <name evidence="2" type="ORF">Enr10x_22800</name>
</gene>
<dbReference type="InterPro" id="IPR011990">
    <property type="entry name" value="TPR-like_helical_dom_sf"/>
</dbReference>
<proteinExistence type="predicted"/>
<feature type="region of interest" description="Disordered" evidence="1">
    <location>
        <begin position="239"/>
        <end position="266"/>
    </location>
</feature>
<evidence type="ECO:0000313" key="3">
    <source>
        <dbReference type="Proteomes" id="UP000315647"/>
    </source>
</evidence>
<reference evidence="2 3" key="1">
    <citation type="submission" date="2019-03" db="EMBL/GenBank/DDBJ databases">
        <title>Deep-cultivation of Planctomycetes and their phenomic and genomic characterization uncovers novel biology.</title>
        <authorList>
            <person name="Wiegand S."/>
            <person name="Jogler M."/>
            <person name="Boedeker C."/>
            <person name="Pinto D."/>
            <person name="Vollmers J."/>
            <person name="Rivas-Marin E."/>
            <person name="Kohn T."/>
            <person name="Peeters S.H."/>
            <person name="Heuer A."/>
            <person name="Rast P."/>
            <person name="Oberbeckmann S."/>
            <person name="Bunk B."/>
            <person name="Jeske O."/>
            <person name="Meyerdierks A."/>
            <person name="Storesund J.E."/>
            <person name="Kallscheuer N."/>
            <person name="Luecker S."/>
            <person name="Lage O.M."/>
            <person name="Pohl T."/>
            <person name="Merkel B.J."/>
            <person name="Hornburger P."/>
            <person name="Mueller R.-W."/>
            <person name="Bruemmer F."/>
            <person name="Labrenz M."/>
            <person name="Spormann A.M."/>
            <person name="Op den Camp H."/>
            <person name="Overmann J."/>
            <person name="Amann R."/>
            <person name="Jetten M.S.M."/>
            <person name="Mascher T."/>
            <person name="Medema M.H."/>
            <person name="Devos D.P."/>
            <person name="Kaster A.-K."/>
            <person name="Ovreas L."/>
            <person name="Rohde M."/>
            <person name="Galperin M.Y."/>
            <person name="Jogler C."/>
        </authorList>
    </citation>
    <scope>NUCLEOTIDE SEQUENCE [LARGE SCALE GENOMIC DNA]</scope>
    <source>
        <strain evidence="2 3">Enr10</strain>
    </source>
</reference>
<dbReference type="SUPFAM" id="SSF48452">
    <property type="entry name" value="TPR-like"/>
    <property type="match status" value="1"/>
</dbReference>
<dbReference type="Proteomes" id="UP000315647">
    <property type="component" value="Chromosome"/>
</dbReference>